<dbReference type="EMBL" id="CP001176">
    <property type="protein sequence ID" value="ACK61716.1"/>
    <property type="molecule type" value="Genomic_DNA"/>
</dbReference>
<organism evidence="1 2">
    <name type="scientific">Bacillus cereus (strain B4264)</name>
    <dbReference type="NCBI Taxonomy" id="405532"/>
    <lineage>
        <taxon>Bacteria</taxon>
        <taxon>Bacillati</taxon>
        <taxon>Bacillota</taxon>
        <taxon>Bacilli</taxon>
        <taxon>Bacillales</taxon>
        <taxon>Bacillaceae</taxon>
        <taxon>Bacillus</taxon>
        <taxon>Bacillus cereus group</taxon>
    </lineage>
</organism>
<reference evidence="1 2" key="1">
    <citation type="submission" date="2008-10" db="EMBL/GenBank/DDBJ databases">
        <title>Genome sequence of Bacillus cereus B4264.</title>
        <authorList>
            <person name="Dodson R.J."/>
            <person name="Durkin A.S."/>
            <person name="Rosovitz M.J."/>
            <person name="Rasko D.A."/>
            <person name="Hoffmaster A."/>
            <person name="Ravel J."/>
            <person name="Sutton G."/>
        </authorList>
    </citation>
    <scope>NUCLEOTIDE SEQUENCE [LARGE SCALE GENOMIC DNA]</scope>
    <source>
        <strain evidence="1 2">B4264</strain>
    </source>
</reference>
<dbReference type="Proteomes" id="UP000007096">
    <property type="component" value="Chromosome"/>
</dbReference>
<gene>
    <name evidence="1" type="ordered locus">BCB4264_A2605</name>
</gene>
<dbReference type="RefSeq" id="WP_000260124.1">
    <property type="nucleotide sequence ID" value="NC_011725.1"/>
</dbReference>
<proteinExistence type="predicted"/>
<name>B7H5R7_BACC4</name>
<dbReference type="HOGENOM" id="CLU_2731362_0_0_9"/>
<evidence type="ECO:0000313" key="2">
    <source>
        <dbReference type="Proteomes" id="UP000007096"/>
    </source>
</evidence>
<dbReference type="KEGG" id="bcb:BCB4264_A2605"/>
<accession>B7H5R7</accession>
<evidence type="ECO:0000313" key="1">
    <source>
        <dbReference type="EMBL" id="ACK61716.1"/>
    </source>
</evidence>
<dbReference type="AlphaFoldDB" id="B7H5R7"/>
<protein>
    <submittedName>
        <fullName evidence="1">Uncharacterized protein</fullName>
    </submittedName>
</protein>
<sequence length="71" mass="7928">MVVGDRVVYDEDGVRHEGEIIEFLYDGLALTMKLDDGAHLTCGTRWVKKVGQHLLNQKHCNNSKGGMKDGK</sequence>